<feature type="region of interest" description="Disordered" evidence="2">
    <location>
        <begin position="47"/>
        <end position="66"/>
    </location>
</feature>
<feature type="region of interest" description="Disordered" evidence="2">
    <location>
        <begin position="482"/>
        <end position="573"/>
    </location>
</feature>
<evidence type="ECO:0000256" key="3">
    <source>
        <dbReference type="SAM" id="SignalP"/>
    </source>
</evidence>
<evidence type="ECO:0000256" key="1">
    <source>
        <dbReference type="SAM" id="Coils"/>
    </source>
</evidence>
<keyword evidence="3" id="KW-0732">Signal</keyword>
<keyword evidence="1" id="KW-0175">Coiled coil</keyword>
<feature type="signal peptide" evidence="3">
    <location>
        <begin position="1"/>
        <end position="17"/>
    </location>
</feature>
<dbReference type="AlphaFoldDB" id="A0A0G4HDV2"/>
<protein>
    <recommendedName>
        <fullName evidence="5">Lon N-terminal domain-containing protein</fullName>
    </recommendedName>
</protein>
<dbReference type="VEuPathDB" id="CryptoDB:Cvel_6488"/>
<organism evidence="4">
    <name type="scientific">Chromera velia CCMP2878</name>
    <dbReference type="NCBI Taxonomy" id="1169474"/>
    <lineage>
        <taxon>Eukaryota</taxon>
        <taxon>Sar</taxon>
        <taxon>Alveolata</taxon>
        <taxon>Colpodellida</taxon>
        <taxon>Chromeraceae</taxon>
        <taxon>Chromera</taxon>
    </lineage>
</organism>
<dbReference type="EMBL" id="CDMZ01002407">
    <property type="protein sequence ID" value="CEM42225.1"/>
    <property type="molecule type" value="Genomic_DNA"/>
</dbReference>
<accession>A0A0G4HDV2</accession>
<feature type="compositionally biased region" description="Basic and acidic residues" evidence="2">
    <location>
        <begin position="506"/>
        <end position="527"/>
    </location>
</feature>
<proteinExistence type="predicted"/>
<evidence type="ECO:0000256" key="2">
    <source>
        <dbReference type="SAM" id="MobiDB-lite"/>
    </source>
</evidence>
<sequence>MRFRLSVVLATLSGVSAFQVLPRRRTAVSPASYTSLTRLSTSRHAERRRATSLWQSPEGDGNANRKAVGLPNRAFCDWWREQKLCDEYDSAPPKKRVHMVVTRPEESDGIGPGKIILCPAMEKGNDIRNCIQAAMESCGVFAYVFAETPDPQKPQDVQISKVGLLSTVEDWKGPSTLEGPFVVRHLARLSIVDAEMESQKGYGIVPIGIVSLYTDDPTLNPNPGLCHSMSEQLYRMYDLARELQIGILRDLGEHTAVQCLEVDRRPLAMKVEQAMNAIFDEAPNSRDVWTLQSILATDTHYNVAEQFETCMLRDTEQRLLTVWKGYEELIATLRKKRNEILSLKKRGLKPTLSSLEKEREKLVLQVDEENKKEGEEETEMDKRERRLKLRELRRMQERDHERAVETAMSVTNPEVQISEGRDIEDGVEISETFVRSAAFSPKPSSPLIAEEEPTREEAAQSQSPYAKTVMDALSLVRSPMQTATPDFSTAPEPIEGGGMGSWDSDLTDRGDDNRGERRNLFTDRNEEGGGSQRQLMTDAEALEGLSVGREAFREAPGLSQGGAGQGREELGEITRVPPDVLQEMDTALLTDEGYSGLFNLKTNQTEGA</sequence>
<gene>
    <name evidence="4" type="ORF">Cvel_6488</name>
</gene>
<feature type="coiled-coil region" evidence="1">
    <location>
        <begin position="326"/>
        <end position="372"/>
    </location>
</feature>
<reference evidence="4" key="1">
    <citation type="submission" date="2014-11" db="EMBL/GenBank/DDBJ databases">
        <authorList>
            <person name="Otto D Thomas"/>
            <person name="Naeem Raeece"/>
        </authorList>
    </citation>
    <scope>NUCLEOTIDE SEQUENCE</scope>
</reference>
<evidence type="ECO:0008006" key="5">
    <source>
        <dbReference type="Google" id="ProtNLM"/>
    </source>
</evidence>
<name>A0A0G4HDV2_9ALVE</name>
<feature type="region of interest" description="Disordered" evidence="2">
    <location>
        <begin position="438"/>
        <end position="465"/>
    </location>
</feature>
<evidence type="ECO:0000313" key="4">
    <source>
        <dbReference type="EMBL" id="CEM42225.1"/>
    </source>
</evidence>
<feature type="chain" id="PRO_5005191867" description="Lon N-terminal domain-containing protein" evidence="3">
    <location>
        <begin position="18"/>
        <end position="608"/>
    </location>
</feature>